<organism evidence="8 9">
    <name type="scientific">Acidisoma silvae</name>
    <dbReference type="NCBI Taxonomy" id="2802396"/>
    <lineage>
        <taxon>Bacteria</taxon>
        <taxon>Pseudomonadati</taxon>
        <taxon>Pseudomonadota</taxon>
        <taxon>Alphaproteobacteria</taxon>
        <taxon>Acetobacterales</taxon>
        <taxon>Acidocellaceae</taxon>
        <taxon>Acidisoma</taxon>
    </lineage>
</organism>
<dbReference type="RefSeq" id="WP_227319843.1">
    <property type="nucleotide sequence ID" value="NZ_JAESVB010000001.1"/>
</dbReference>
<dbReference type="PANTHER" id="PTHR36507">
    <property type="entry name" value="BLL1555 PROTEIN"/>
    <property type="match status" value="1"/>
</dbReference>
<keyword evidence="4" id="KW-0249">Electron transport</keyword>
<sequence length="106" mass="11216">MLKPLVFAAAMLTGALAIPLAQAATVTVTVDDYTFSPASVTIHPGDTVTWQNKDSVPHTATALDGKSFDSGTIDPDASWSFSFKAPGSYPYRCSIHPDMRGAVNVQ</sequence>
<dbReference type="CDD" id="cd13921">
    <property type="entry name" value="Amicyanin"/>
    <property type="match status" value="1"/>
</dbReference>
<dbReference type="PRINTS" id="PR00155">
    <property type="entry name" value="AMICYANIN"/>
</dbReference>
<feature type="domain" description="EfeO-type cupredoxin-like" evidence="7">
    <location>
        <begin position="6"/>
        <end position="103"/>
    </location>
</feature>
<dbReference type="AlphaFoldDB" id="A0A963YPD8"/>
<dbReference type="InterPro" id="IPR002386">
    <property type="entry name" value="Amicyanin/Pseudoazurin"/>
</dbReference>
<evidence type="ECO:0000313" key="8">
    <source>
        <dbReference type="EMBL" id="MCB8874194.1"/>
    </source>
</evidence>
<comment type="caution">
    <text evidence="8">The sequence shown here is derived from an EMBL/GenBank/DDBJ whole genome shotgun (WGS) entry which is preliminary data.</text>
</comment>
<name>A0A963YPD8_9PROT</name>
<dbReference type="EMBL" id="JAESVB010000001">
    <property type="protein sequence ID" value="MCB8874194.1"/>
    <property type="molecule type" value="Genomic_DNA"/>
</dbReference>
<evidence type="ECO:0000256" key="3">
    <source>
        <dbReference type="ARBA" id="ARBA00022764"/>
    </source>
</evidence>
<evidence type="ECO:0000256" key="4">
    <source>
        <dbReference type="ARBA" id="ARBA00022982"/>
    </source>
</evidence>
<feature type="binding site" evidence="5">
    <location>
        <position position="99"/>
    </location>
    <ligand>
        <name>Cu cation</name>
        <dbReference type="ChEBI" id="CHEBI:23378"/>
    </ligand>
</feature>
<dbReference type="GO" id="GO:0042597">
    <property type="term" value="C:periplasmic space"/>
    <property type="evidence" value="ECO:0007669"/>
    <property type="project" value="UniProtKB-SubCell"/>
</dbReference>
<protein>
    <submittedName>
        <fullName evidence="8">Cupredoxin family copper-binding protein</fullName>
    </submittedName>
</protein>
<feature type="chain" id="PRO_5037890967" evidence="6">
    <location>
        <begin position="24"/>
        <end position="106"/>
    </location>
</feature>
<keyword evidence="5" id="KW-0186">Copper</keyword>
<dbReference type="GO" id="GO:0005507">
    <property type="term" value="F:copper ion binding"/>
    <property type="evidence" value="ECO:0007669"/>
    <property type="project" value="InterPro"/>
</dbReference>
<feature type="signal peptide" evidence="6">
    <location>
        <begin position="1"/>
        <end position="23"/>
    </location>
</feature>
<comment type="subcellular location">
    <subcellularLocation>
        <location evidence="1">Periplasm</location>
    </subcellularLocation>
</comment>
<dbReference type="PANTHER" id="PTHR36507:SF1">
    <property type="entry name" value="BLL1555 PROTEIN"/>
    <property type="match status" value="1"/>
</dbReference>
<reference evidence="8" key="1">
    <citation type="journal article" date="2021" name="Microorganisms">
        <title>Acidisoma silvae sp. nov. and Acidisomacellulosilytica sp. nov., Two Acidophilic Bacteria Isolated from Decaying Wood, Hydrolyzing Cellulose and Producing Poly-3-hydroxybutyrate.</title>
        <authorList>
            <person name="Mieszkin S."/>
            <person name="Pouder E."/>
            <person name="Uroz S."/>
            <person name="Simon-Colin C."/>
            <person name="Alain K."/>
        </authorList>
    </citation>
    <scope>NUCLEOTIDE SEQUENCE</scope>
    <source>
        <strain evidence="8">HW T2.11</strain>
    </source>
</reference>
<dbReference type="InterPro" id="IPR028096">
    <property type="entry name" value="EfeO_Cupredoxin"/>
</dbReference>
<feature type="binding site" evidence="5">
    <location>
        <position position="58"/>
    </location>
    <ligand>
        <name>Cu cation</name>
        <dbReference type="ChEBI" id="CHEBI:23378"/>
    </ligand>
</feature>
<evidence type="ECO:0000256" key="2">
    <source>
        <dbReference type="ARBA" id="ARBA00022448"/>
    </source>
</evidence>
<evidence type="ECO:0000256" key="1">
    <source>
        <dbReference type="ARBA" id="ARBA00004418"/>
    </source>
</evidence>
<evidence type="ECO:0000313" key="9">
    <source>
        <dbReference type="Proteomes" id="UP000708298"/>
    </source>
</evidence>
<reference evidence="8" key="2">
    <citation type="submission" date="2021-01" db="EMBL/GenBank/DDBJ databases">
        <authorList>
            <person name="Mieszkin S."/>
            <person name="Pouder E."/>
            <person name="Alain K."/>
        </authorList>
    </citation>
    <scope>NUCLEOTIDE SEQUENCE</scope>
    <source>
        <strain evidence="8">HW T2.11</strain>
    </source>
</reference>
<feature type="binding site" evidence="5">
    <location>
        <position position="93"/>
    </location>
    <ligand>
        <name>Cu cation</name>
        <dbReference type="ChEBI" id="CHEBI:23378"/>
    </ligand>
</feature>
<dbReference type="InterPro" id="IPR008972">
    <property type="entry name" value="Cupredoxin"/>
</dbReference>
<evidence type="ECO:0000256" key="5">
    <source>
        <dbReference type="PIRSR" id="PIRSR602386-1"/>
    </source>
</evidence>
<proteinExistence type="predicted"/>
<dbReference type="SUPFAM" id="SSF49503">
    <property type="entry name" value="Cupredoxins"/>
    <property type="match status" value="1"/>
</dbReference>
<dbReference type="InterPro" id="IPR052721">
    <property type="entry name" value="ET_Amicyanin"/>
</dbReference>
<feature type="binding site" evidence="5">
    <location>
        <position position="96"/>
    </location>
    <ligand>
        <name>Cu cation</name>
        <dbReference type="ChEBI" id="CHEBI:23378"/>
    </ligand>
</feature>
<dbReference type="InterPro" id="IPR035668">
    <property type="entry name" value="Amicyanin"/>
</dbReference>
<comment type="cofactor">
    <cofactor evidence="5">
        <name>Cu cation</name>
        <dbReference type="ChEBI" id="CHEBI:23378"/>
    </cofactor>
    <text evidence="5">Binds 1 copper ion per subunit.</text>
</comment>
<keyword evidence="3" id="KW-0574">Periplasm</keyword>
<gene>
    <name evidence="8" type="ORF">ASILVAE211_03285</name>
</gene>
<keyword evidence="2" id="KW-0813">Transport</keyword>
<dbReference type="Gene3D" id="2.60.40.420">
    <property type="entry name" value="Cupredoxins - blue copper proteins"/>
    <property type="match status" value="1"/>
</dbReference>
<keyword evidence="5" id="KW-0479">Metal-binding</keyword>
<dbReference type="Pfam" id="PF13473">
    <property type="entry name" value="Cupredoxin_1"/>
    <property type="match status" value="1"/>
</dbReference>
<dbReference type="Proteomes" id="UP000708298">
    <property type="component" value="Unassembled WGS sequence"/>
</dbReference>
<dbReference type="GO" id="GO:0009055">
    <property type="term" value="F:electron transfer activity"/>
    <property type="evidence" value="ECO:0007669"/>
    <property type="project" value="InterPro"/>
</dbReference>
<evidence type="ECO:0000256" key="6">
    <source>
        <dbReference type="SAM" id="SignalP"/>
    </source>
</evidence>
<accession>A0A963YPD8</accession>
<keyword evidence="6" id="KW-0732">Signal</keyword>
<keyword evidence="9" id="KW-1185">Reference proteome</keyword>
<evidence type="ECO:0000259" key="7">
    <source>
        <dbReference type="Pfam" id="PF13473"/>
    </source>
</evidence>